<comment type="subcellular location">
    <subcellularLocation>
        <location evidence="1">Membrane</location>
        <topology evidence="1">Multi-pass membrane protein</topology>
    </subcellularLocation>
</comment>
<evidence type="ECO:0000256" key="6">
    <source>
        <dbReference type="ARBA" id="ARBA00023136"/>
    </source>
</evidence>
<evidence type="ECO:0000313" key="9">
    <source>
        <dbReference type="EMBL" id="PRP92619.1"/>
    </source>
</evidence>
<accession>A0A2S9XIB3</accession>
<evidence type="ECO:0000256" key="2">
    <source>
        <dbReference type="ARBA" id="ARBA00022448"/>
    </source>
</evidence>
<dbReference type="GO" id="GO:0016020">
    <property type="term" value="C:membrane"/>
    <property type="evidence" value="ECO:0007669"/>
    <property type="project" value="UniProtKB-SubCell"/>
</dbReference>
<evidence type="ECO:0000256" key="1">
    <source>
        <dbReference type="ARBA" id="ARBA00004141"/>
    </source>
</evidence>
<dbReference type="Proteomes" id="UP000237968">
    <property type="component" value="Unassembled WGS sequence"/>
</dbReference>
<dbReference type="GO" id="GO:1902475">
    <property type="term" value="P:L-alpha-amino acid transmembrane transport"/>
    <property type="evidence" value="ECO:0007669"/>
    <property type="project" value="UniProtKB-ARBA"/>
</dbReference>
<dbReference type="PRINTS" id="PR00173">
    <property type="entry name" value="EDTRNSPORT"/>
</dbReference>
<dbReference type="InterPro" id="IPR018107">
    <property type="entry name" value="Na-dicarboxylate_symporter_CS"/>
</dbReference>
<keyword evidence="3 8" id="KW-0812">Transmembrane</keyword>
<name>A0A2S9XIB3_9BACT</name>
<feature type="transmembrane region" description="Helical" evidence="8">
    <location>
        <begin position="326"/>
        <end position="350"/>
    </location>
</feature>
<dbReference type="GO" id="GO:0015293">
    <property type="term" value="F:symporter activity"/>
    <property type="evidence" value="ECO:0007669"/>
    <property type="project" value="UniProtKB-KW"/>
</dbReference>
<feature type="transmembrane region" description="Helical" evidence="8">
    <location>
        <begin position="250"/>
        <end position="267"/>
    </location>
</feature>
<proteinExistence type="predicted"/>
<feature type="transmembrane region" description="Helical" evidence="8">
    <location>
        <begin position="94"/>
        <end position="115"/>
    </location>
</feature>
<dbReference type="Pfam" id="PF00375">
    <property type="entry name" value="SDF"/>
    <property type="match status" value="2"/>
</dbReference>
<evidence type="ECO:0000256" key="3">
    <source>
        <dbReference type="ARBA" id="ARBA00022692"/>
    </source>
</evidence>
<feature type="transmembrane region" description="Helical" evidence="8">
    <location>
        <begin position="430"/>
        <end position="452"/>
    </location>
</feature>
<dbReference type="EMBL" id="PVNK01000207">
    <property type="protein sequence ID" value="PRP92619.1"/>
    <property type="molecule type" value="Genomic_DNA"/>
</dbReference>
<dbReference type="AlphaFoldDB" id="A0A2S9XIB3"/>
<dbReference type="InterPro" id="IPR036458">
    <property type="entry name" value="Na:dicarbo_symporter_sf"/>
</dbReference>
<dbReference type="PANTHER" id="PTHR11958:SF63">
    <property type="entry name" value="AMINO ACID TRANSPORTER"/>
    <property type="match status" value="1"/>
</dbReference>
<dbReference type="OrthoDB" id="9766690at2"/>
<evidence type="ECO:0000313" key="10">
    <source>
        <dbReference type="Proteomes" id="UP000237968"/>
    </source>
</evidence>
<keyword evidence="10" id="KW-1185">Reference proteome</keyword>
<feature type="transmembrane region" description="Helical" evidence="8">
    <location>
        <begin position="57"/>
        <end position="82"/>
    </location>
</feature>
<evidence type="ECO:0000256" key="4">
    <source>
        <dbReference type="ARBA" id="ARBA00022847"/>
    </source>
</evidence>
<keyword evidence="7" id="KW-0325">Glycoprotein</keyword>
<gene>
    <name evidence="9" type="primary">gltT</name>
    <name evidence="9" type="ORF">ENSA5_48000</name>
</gene>
<feature type="transmembrane region" description="Helical" evidence="8">
    <location>
        <begin position="458"/>
        <end position="484"/>
    </location>
</feature>
<dbReference type="InterPro" id="IPR050746">
    <property type="entry name" value="DAACS"/>
</dbReference>
<evidence type="ECO:0000256" key="8">
    <source>
        <dbReference type="SAM" id="Phobius"/>
    </source>
</evidence>
<evidence type="ECO:0000256" key="7">
    <source>
        <dbReference type="ARBA" id="ARBA00023180"/>
    </source>
</evidence>
<organism evidence="9 10">
    <name type="scientific">Enhygromyxa salina</name>
    <dbReference type="NCBI Taxonomy" id="215803"/>
    <lineage>
        <taxon>Bacteria</taxon>
        <taxon>Pseudomonadati</taxon>
        <taxon>Myxococcota</taxon>
        <taxon>Polyangia</taxon>
        <taxon>Nannocystales</taxon>
        <taxon>Nannocystaceae</taxon>
        <taxon>Enhygromyxa</taxon>
    </lineage>
</organism>
<dbReference type="PANTHER" id="PTHR11958">
    <property type="entry name" value="SODIUM/DICARBOXYLATE SYMPORTER-RELATED"/>
    <property type="match status" value="1"/>
</dbReference>
<dbReference type="Gene3D" id="1.10.3860.10">
    <property type="entry name" value="Sodium:dicarboxylate symporter"/>
    <property type="match status" value="1"/>
</dbReference>
<feature type="transmembrane region" description="Helical" evidence="8">
    <location>
        <begin position="356"/>
        <end position="383"/>
    </location>
</feature>
<dbReference type="PROSITE" id="PS00714">
    <property type="entry name" value="NA_DICARBOXYL_SYMP_2"/>
    <property type="match status" value="1"/>
</dbReference>
<keyword evidence="2" id="KW-0813">Transport</keyword>
<comment type="caution">
    <text evidence="9">The sequence shown here is derived from an EMBL/GenBank/DDBJ whole genome shotgun (WGS) entry which is preliminary data.</text>
</comment>
<reference evidence="9 10" key="1">
    <citation type="submission" date="2018-03" db="EMBL/GenBank/DDBJ databases">
        <title>Draft Genome Sequences of the Obligatory Marine Myxobacteria Enhygromyxa salina SWB005.</title>
        <authorList>
            <person name="Poehlein A."/>
            <person name="Moghaddam J.A."/>
            <person name="Harms H."/>
            <person name="Alanjari M."/>
            <person name="Koenig G.M."/>
            <person name="Daniel R."/>
            <person name="Schaeberle T.F."/>
        </authorList>
    </citation>
    <scope>NUCLEOTIDE SEQUENCE [LARGE SCALE GENOMIC DNA]</scope>
    <source>
        <strain evidence="9 10">SWB005</strain>
    </source>
</reference>
<keyword evidence="5 8" id="KW-1133">Transmembrane helix</keyword>
<keyword evidence="4" id="KW-0769">Symport</keyword>
<feature type="transmembrane region" description="Helical" evidence="8">
    <location>
        <begin position="25"/>
        <end position="45"/>
    </location>
</feature>
<dbReference type="SUPFAM" id="SSF118215">
    <property type="entry name" value="Proton glutamate symport protein"/>
    <property type="match status" value="2"/>
</dbReference>
<protein>
    <submittedName>
        <fullName evidence="9">Proton/sodium-glutamate symport protein</fullName>
    </submittedName>
</protein>
<keyword evidence="6 8" id="KW-0472">Membrane</keyword>
<dbReference type="RefSeq" id="WP_106394053.1">
    <property type="nucleotide sequence ID" value="NZ_PVNK01000207.1"/>
</dbReference>
<evidence type="ECO:0000256" key="5">
    <source>
        <dbReference type="ARBA" id="ARBA00022989"/>
    </source>
</evidence>
<dbReference type="InterPro" id="IPR001991">
    <property type="entry name" value="Na-dicarboxylate_symporter"/>
</dbReference>
<sequence length="520" mass="54489">MSEVLEDPPGEPSGDADDPRRGSNLLLIGILAGVALGAVAGGQWPQFGRGVEFLGEVFLHALMLMVVPLVVCSMVMGVAAFGDVRKLGGIGLETLVYYTITTALAVLVGLVAVNLTRPGEGVTIGESVAASWRIEDDTLVIEGGAKLEKIDYDHKYRVVVQGRAKPDAEVETYHGRIPEYAAVTETELPIQHWELADGTSVAPPVSGEPGLQLELARAPVQDKTILEVVREVVVGLVPKNLIMAAAETQVLPVILFALALGAVLTTLGERGGHVILFFDGLNEAIMIMVRGIMYFAPIGIFALVAGRLGRAGGFEGFLPQLRQIAWYAGTVIGALGFHALIVLPALLLFVGKKNPIAYASGMVTALMTAFSTASSAATLPLTLRGVAKNGVRARAASFVCPLGTTINMDGTAMYEAVAAMFIAQAYGIELTIAHQVIIFLTATLAAIGAAGIPEAGLVTMVIVLNAVNLPTDGIVLILAIDWFLDRCRTTVNVWGDSIGAAVIDQLEGSPDPPELPAGAT</sequence>
<feature type="transmembrane region" description="Helical" evidence="8">
    <location>
        <begin position="287"/>
        <end position="305"/>
    </location>
</feature>